<organism evidence="11 12">
    <name type="scientific">Dimorphilus gyrociliatus</name>
    <dbReference type="NCBI Taxonomy" id="2664684"/>
    <lineage>
        <taxon>Eukaryota</taxon>
        <taxon>Metazoa</taxon>
        <taxon>Spiralia</taxon>
        <taxon>Lophotrochozoa</taxon>
        <taxon>Annelida</taxon>
        <taxon>Polychaeta</taxon>
        <taxon>Polychaeta incertae sedis</taxon>
        <taxon>Dinophilidae</taxon>
        <taxon>Dimorphilus</taxon>
    </lineage>
</organism>
<feature type="transmembrane region" description="Helical" evidence="9">
    <location>
        <begin position="184"/>
        <end position="210"/>
    </location>
</feature>
<evidence type="ECO:0000256" key="9">
    <source>
        <dbReference type="SAM" id="Phobius"/>
    </source>
</evidence>
<dbReference type="SUPFAM" id="SSF81321">
    <property type="entry name" value="Family A G protein-coupled receptor-like"/>
    <property type="match status" value="1"/>
</dbReference>
<evidence type="ECO:0000256" key="8">
    <source>
        <dbReference type="ARBA" id="ARBA00023224"/>
    </source>
</evidence>
<dbReference type="EMBL" id="CAJFCJ010000003">
    <property type="protein sequence ID" value="CAD5113329.1"/>
    <property type="molecule type" value="Genomic_DNA"/>
</dbReference>
<proteinExistence type="predicted"/>
<feature type="transmembrane region" description="Helical" evidence="9">
    <location>
        <begin position="26"/>
        <end position="51"/>
    </location>
</feature>
<feature type="transmembrane region" description="Helical" evidence="9">
    <location>
        <begin position="283"/>
        <end position="303"/>
    </location>
</feature>
<feature type="transmembrane region" description="Helical" evidence="9">
    <location>
        <begin position="97"/>
        <end position="122"/>
    </location>
</feature>
<gene>
    <name evidence="11" type="ORF">DGYR_LOCUS2342</name>
</gene>
<feature type="domain" description="G-protein coupled receptors family 1 profile" evidence="10">
    <location>
        <begin position="43"/>
        <end position="296"/>
    </location>
</feature>
<keyword evidence="5" id="KW-0297">G-protein coupled receptor</keyword>
<keyword evidence="6 9" id="KW-0472">Membrane</keyword>
<keyword evidence="8" id="KW-0807">Transducer</keyword>
<accession>A0A7I8VCA3</accession>
<keyword evidence="2" id="KW-1003">Cell membrane</keyword>
<evidence type="ECO:0000256" key="3">
    <source>
        <dbReference type="ARBA" id="ARBA00022692"/>
    </source>
</evidence>
<keyword evidence="3 9" id="KW-0812">Transmembrane</keyword>
<protein>
    <submittedName>
        <fullName evidence="11">DgyrCDS2506</fullName>
    </submittedName>
</protein>
<dbReference type="InterPro" id="IPR050569">
    <property type="entry name" value="TAAR"/>
</dbReference>
<dbReference type="CDD" id="cd00637">
    <property type="entry name" value="7tm_classA_rhodopsin-like"/>
    <property type="match status" value="1"/>
</dbReference>
<keyword evidence="12" id="KW-1185">Reference proteome</keyword>
<evidence type="ECO:0000256" key="5">
    <source>
        <dbReference type="ARBA" id="ARBA00023040"/>
    </source>
</evidence>
<dbReference type="Proteomes" id="UP000549394">
    <property type="component" value="Unassembled WGS sequence"/>
</dbReference>
<dbReference type="InterPro" id="IPR000276">
    <property type="entry name" value="GPCR_Rhodpsn"/>
</dbReference>
<reference evidence="11 12" key="1">
    <citation type="submission" date="2020-08" db="EMBL/GenBank/DDBJ databases">
        <authorList>
            <person name="Hejnol A."/>
        </authorList>
    </citation>
    <scope>NUCLEOTIDE SEQUENCE [LARGE SCALE GENOMIC DNA]</scope>
</reference>
<comment type="caution">
    <text evidence="11">The sequence shown here is derived from an EMBL/GenBank/DDBJ whole genome shotgun (WGS) entry which is preliminary data.</text>
</comment>
<dbReference type="AlphaFoldDB" id="A0A7I8VCA3"/>
<dbReference type="PANTHER" id="PTHR24249">
    <property type="entry name" value="HISTAMINE RECEPTOR-RELATED G-PROTEIN COUPLED RECEPTOR"/>
    <property type="match status" value="1"/>
</dbReference>
<name>A0A7I8VCA3_9ANNE</name>
<dbReference type="Pfam" id="PF00001">
    <property type="entry name" value="7tm_1"/>
    <property type="match status" value="1"/>
</dbReference>
<feature type="transmembrane region" description="Helical" evidence="9">
    <location>
        <begin position="63"/>
        <end position="85"/>
    </location>
</feature>
<feature type="transmembrane region" description="Helical" evidence="9">
    <location>
        <begin position="143"/>
        <end position="164"/>
    </location>
</feature>
<dbReference type="PRINTS" id="PR00237">
    <property type="entry name" value="GPCRRHODOPSN"/>
</dbReference>
<evidence type="ECO:0000256" key="6">
    <source>
        <dbReference type="ARBA" id="ARBA00023136"/>
    </source>
</evidence>
<dbReference type="GO" id="GO:0004930">
    <property type="term" value="F:G protein-coupled receptor activity"/>
    <property type="evidence" value="ECO:0007669"/>
    <property type="project" value="UniProtKB-KW"/>
</dbReference>
<evidence type="ECO:0000256" key="7">
    <source>
        <dbReference type="ARBA" id="ARBA00023170"/>
    </source>
</evidence>
<evidence type="ECO:0000256" key="1">
    <source>
        <dbReference type="ARBA" id="ARBA00004651"/>
    </source>
</evidence>
<feature type="transmembrane region" description="Helical" evidence="9">
    <location>
        <begin position="239"/>
        <end position="263"/>
    </location>
</feature>
<evidence type="ECO:0000256" key="4">
    <source>
        <dbReference type="ARBA" id="ARBA00022989"/>
    </source>
</evidence>
<evidence type="ECO:0000313" key="11">
    <source>
        <dbReference type="EMBL" id="CAD5113329.1"/>
    </source>
</evidence>
<evidence type="ECO:0000256" key="2">
    <source>
        <dbReference type="ARBA" id="ARBA00022475"/>
    </source>
</evidence>
<dbReference type="PANTHER" id="PTHR24249:SF424">
    <property type="entry name" value="G-PROTEIN COUPLED RECEPTORS FAMILY 1 PROFILE DOMAIN-CONTAINING PROTEIN"/>
    <property type="match status" value="1"/>
</dbReference>
<dbReference type="Gene3D" id="1.20.1070.10">
    <property type="entry name" value="Rhodopsin 7-helix transmembrane proteins"/>
    <property type="match status" value="1"/>
</dbReference>
<dbReference type="InterPro" id="IPR017452">
    <property type="entry name" value="GPCR_Rhodpsn_7TM"/>
</dbReference>
<evidence type="ECO:0000313" key="12">
    <source>
        <dbReference type="Proteomes" id="UP000549394"/>
    </source>
</evidence>
<evidence type="ECO:0000259" key="10">
    <source>
        <dbReference type="PROSITE" id="PS50262"/>
    </source>
</evidence>
<comment type="subcellular location">
    <subcellularLocation>
        <location evidence="1">Cell membrane</location>
        <topology evidence="1">Multi-pass membrane protein</topology>
    </subcellularLocation>
</comment>
<keyword evidence="7" id="KW-0675">Receptor</keyword>
<keyword evidence="4 9" id="KW-1133">Transmembrane helix</keyword>
<dbReference type="OrthoDB" id="5964776at2759"/>
<dbReference type="PROSITE" id="PS50262">
    <property type="entry name" value="G_PROTEIN_RECEP_F1_2"/>
    <property type="match status" value="1"/>
</dbReference>
<sequence length="352" mass="40589">MQANFSSIVNFTIEQDLKPILHPLPFYIRIPFTISISFLIIFSNILGINVLRITQQIPYIPRICLINMGIADLTCGVFTVAPSVIPTITGEWPYGTIWCQISGVIHSTSLTNSMYTVALVSLDRYFAIVHSLKYRQIVTLRKLKLAIIGMWFVPIISFTFPIFLESDYQYYLYQPTSYLCGCRIRYLWFLLLTAPYMPILSCTVMTYTTLKIIRKLKEDKALTEDLEERKSRLVKNMKAVKVIVISANAFAMAFGPFIIVTFVDFISNKSIKHPPILDFLCMWSANVNSFVNVIIFVCVYSSFRKNAKNMLIRFFTCKICAREKLKDKLKERENPSRFSETIESELNSQNIK</sequence>
<dbReference type="GO" id="GO:0005886">
    <property type="term" value="C:plasma membrane"/>
    <property type="evidence" value="ECO:0007669"/>
    <property type="project" value="UniProtKB-SubCell"/>
</dbReference>